<dbReference type="AlphaFoldDB" id="A0AAD4NFW9"/>
<dbReference type="InterPro" id="IPR000262">
    <property type="entry name" value="FMN-dep_DH"/>
</dbReference>
<evidence type="ECO:0000256" key="1">
    <source>
        <dbReference type="ARBA" id="ARBA00001917"/>
    </source>
</evidence>
<feature type="binding site" evidence="8">
    <location>
        <begin position="100"/>
        <end position="102"/>
    </location>
    <ligand>
        <name>FMN</name>
        <dbReference type="ChEBI" id="CHEBI:58210"/>
    </ligand>
</feature>
<accession>A0AAD4NFW9</accession>
<evidence type="ECO:0000256" key="8">
    <source>
        <dbReference type="PIRSR" id="PIRSR000138-2"/>
    </source>
</evidence>
<reference evidence="10" key="1">
    <citation type="submission" date="2022-01" db="EMBL/GenBank/DDBJ databases">
        <title>Genome Sequence Resource for Two Populations of Ditylenchus destructor, the Migratory Endoparasitic Phytonematode.</title>
        <authorList>
            <person name="Zhang H."/>
            <person name="Lin R."/>
            <person name="Xie B."/>
        </authorList>
    </citation>
    <scope>NUCLEOTIDE SEQUENCE</scope>
    <source>
        <strain evidence="10">BazhouSP</strain>
    </source>
</reference>
<feature type="active site" description="Proton acceptor" evidence="7">
    <location>
        <position position="281"/>
    </location>
</feature>
<dbReference type="EMBL" id="JAKKPZ010000001">
    <property type="protein sequence ID" value="KAI1728726.1"/>
    <property type="molecule type" value="Genomic_DNA"/>
</dbReference>
<dbReference type="GO" id="GO:0010181">
    <property type="term" value="F:FMN binding"/>
    <property type="evidence" value="ECO:0007669"/>
    <property type="project" value="InterPro"/>
</dbReference>
<comment type="cofactor">
    <cofactor evidence="1">
        <name>FMN</name>
        <dbReference type="ChEBI" id="CHEBI:58210"/>
    </cofactor>
</comment>
<dbReference type="FunFam" id="3.20.20.70:FF:000056">
    <property type="entry name" value="hydroxyacid oxidase 2"/>
    <property type="match status" value="1"/>
</dbReference>
<feature type="binding site" evidence="8">
    <location>
        <position position="279"/>
    </location>
    <ligand>
        <name>FMN</name>
        <dbReference type="ChEBI" id="CHEBI:58210"/>
    </ligand>
</feature>
<comment type="caution">
    <text evidence="10">The sequence shown here is derived from an EMBL/GenBank/DDBJ whole genome shotgun (WGS) entry which is preliminary data.</text>
</comment>
<feature type="binding site" evidence="8">
    <location>
        <begin position="335"/>
        <end position="336"/>
    </location>
    <ligand>
        <name>FMN</name>
        <dbReference type="ChEBI" id="CHEBI:58210"/>
    </ligand>
</feature>
<feature type="binding site" evidence="8">
    <location>
        <position position="154"/>
    </location>
    <ligand>
        <name>glyoxylate</name>
        <dbReference type="ChEBI" id="CHEBI:36655"/>
    </ligand>
</feature>
<feature type="domain" description="FMN hydroxy acid dehydrogenase" evidence="9">
    <location>
        <begin position="2"/>
        <end position="386"/>
    </location>
</feature>
<dbReference type="EC" id="1.1.3.15" evidence="2"/>
<evidence type="ECO:0000256" key="4">
    <source>
        <dbReference type="ARBA" id="ARBA00024042"/>
    </source>
</evidence>
<proteinExistence type="inferred from homology"/>
<feature type="binding site" evidence="8">
    <location>
        <position position="281"/>
    </location>
    <ligand>
        <name>glyoxylate</name>
        <dbReference type="ChEBI" id="CHEBI:36655"/>
    </ligand>
</feature>
<keyword evidence="11" id="KW-1185">Reference proteome</keyword>
<evidence type="ECO:0000256" key="6">
    <source>
        <dbReference type="ARBA" id="ARBA00029327"/>
    </source>
</evidence>
<dbReference type="GO" id="GO:0003973">
    <property type="term" value="F:(S)-2-hydroxy-acid oxidase activity"/>
    <property type="evidence" value="ECO:0007669"/>
    <property type="project" value="UniProtKB-EC"/>
</dbReference>
<comment type="catalytic activity">
    <reaction evidence="6">
        <text>2-hydroxyoctanoate + O2 = 2-oxooctanoate + H2O2</text>
        <dbReference type="Rhea" id="RHEA:67940"/>
        <dbReference type="ChEBI" id="CHEBI:15379"/>
        <dbReference type="ChEBI" id="CHEBI:16240"/>
        <dbReference type="ChEBI" id="CHEBI:133514"/>
        <dbReference type="ChEBI" id="CHEBI:176689"/>
    </reaction>
    <physiologicalReaction direction="left-to-right" evidence="6">
        <dbReference type="Rhea" id="RHEA:67941"/>
    </physiologicalReaction>
</comment>
<keyword evidence="8" id="KW-0285">Flavoprotein</keyword>
<evidence type="ECO:0000256" key="7">
    <source>
        <dbReference type="PIRSR" id="PIRSR000138-1"/>
    </source>
</evidence>
<dbReference type="Pfam" id="PF01070">
    <property type="entry name" value="FMN_dh"/>
    <property type="match status" value="1"/>
</dbReference>
<evidence type="ECO:0000259" key="9">
    <source>
        <dbReference type="PROSITE" id="PS51349"/>
    </source>
</evidence>
<dbReference type="PANTHER" id="PTHR10578:SF149">
    <property type="entry name" value="2-HYDROXYACID OXIDASE 2"/>
    <property type="match status" value="1"/>
</dbReference>
<evidence type="ECO:0000256" key="2">
    <source>
        <dbReference type="ARBA" id="ARBA00013087"/>
    </source>
</evidence>
<dbReference type="InterPro" id="IPR037396">
    <property type="entry name" value="FMN_HAD"/>
</dbReference>
<keyword evidence="8" id="KW-0288">FMN</keyword>
<dbReference type="GO" id="GO:0005777">
    <property type="term" value="C:peroxisome"/>
    <property type="evidence" value="ECO:0007669"/>
    <property type="project" value="UniProtKB-ARBA"/>
</dbReference>
<feature type="binding site" evidence="8">
    <location>
        <position position="180"/>
    </location>
    <ligand>
        <name>FMN</name>
        <dbReference type="ChEBI" id="CHEBI:58210"/>
    </ligand>
</feature>
<evidence type="ECO:0000313" key="10">
    <source>
        <dbReference type="EMBL" id="KAI1728726.1"/>
    </source>
</evidence>
<dbReference type="Proteomes" id="UP001201812">
    <property type="component" value="Unassembled WGS sequence"/>
</dbReference>
<dbReference type="PROSITE" id="PS51349">
    <property type="entry name" value="FMN_HYDROXY_ACID_DH_2"/>
    <property type="match status" value="1"/>
</dbReference>
<comment type="similarity">
    <text evidence="4">Belongs to the FMN-dependent alpha-hydroxy acid dehydrogenase family.</text>
</comment>
<evidence type="ECO:0000313" key="11">
    <source>
        <dbReference type="Proteomes" id="UP001201812"/>
    </source>
</evidence>
<organism evidence="10 11">
    <name type="scientific">Ditylenchus destructor</name>
    <dbReference type="NCBI Taxonomy" id="166010"/>
    <lineage>
        <taxon>Eukaryota</taxon>
        <taxon>Metazoa</taxon>
        <taxon>Ecdysozoa</taxon>
        <taxon>Nematoda</taxon>
        <taxon>Chromadorea</taxon>
        <taxon>Rhabditida</taxon>
        <taxon>Tylenchina</taxon>
        <taxon>Tylenchomorpha</taxon>
        <taxon>Sphaerularioidea</taxon>
        <taxon>Anguinidae</taxon>
        <taxon>Anguininae</taxon>
        <taxon>Ditylenchus</taxon>
    </lineage>
</organism>
<feature type="binding site" evidence="8">
    <location>
        <position position="257"/>
    </location>
    <ligand>
        <name>FMN</name>
        <dbReference type="ChEBI" id="CHEBI:58210"/>
    </ligand>
</feature>
<name>A0AAD4NFW9_9BILA</name>
<comment type="catalytic activity">
    <reaction evidence="5">
        <text>a (2S)-2-hydroxycarboxylate + O2 = a 2-oxocarboxylate + H2O2</text>
        <dbReference type="Rhea" id="RHEA:16789"/>
        <dbReference type="ChEBI" id="CHEBI:15379"/>
        <dbReference type="ChEBI" id="CHEBI:16240"/>
        <dbReference type="ChEBI" id="CHEBI:35179"/>
        <dbReference type="ChEBI" id="CHEBI:58123"/>
        <dbReference type="EC" id="1.1.3.15"/>
    </reaction>
    <physiologicalReaction direction="left-to-right" evidence="5">
        <dbReference type="Rhea" id="RHEA:16790"/>
    </physiologicalReaction>
</comment>
<dbReference type="PANTHER" id="PTHR10578">
    <property type="entry name" value="S -2-HYDROXY-ACID OXIDASE-RELATED"/>
    <property type="match status" value="1"/>
</dbReference>
<dbReference type="CDD" id="cd02809">
    <property type="entry name" value="alpha_hydroxyacid_oxid_FMN"/>
    <property type="match status" value="1"/>
</dbReference>
<dbReference type="InterPro" id="IPR012133">
    <property type="entry name" value="Alpha-hydoxy_acid_DH_FMN"/>
</dbReference>
<evidence type="ECO:0000256" key="5">
    <source>
        <dbReference type="ARBA" id="ARBA00029325"/>
    </source>
</evidence>
<dbReference type="Gene3D" id="3.20.20.70">
    <property type="entry name" value="Aldolase class I"/>
    <property type="match status" value="1"/>
</dbReference>
<gene>
    <name evidence="10" type="ORF">DdX_00925</name>
</gene>
<protein>
    <recommendedName>
        <fullName evidence="2">(S)-2-hydroxy-acid oxidase</fullName>
        <ecNumber evidence="2">1.1.3.15</ecNumber>
    </recommendedName>
</protein>
<feature type="binding site" evidence="8">
    <location>
        <begin position="312"/>
        <end position="316"/>
    </location>
    <ligand>
        <name>FMN</name>
        <dbReference type="ChEBI" id="CHEBI:58210"/>
    </ligand>
</feature>
<dbReference type="PIRSF" id="PIRSF000138">
    <property type="entry name" value="Al-hdrx_acd_dh"/>
    <property type="match status" value="1"/>
</dbReference>
<dbReference type="InterPro" id="IPR008259">
    <property type="entry name" value="FMN_hydac_DH_AS"/>
</dbReference>
<evidence type="ECO:0000256" key="3">
    <source>
        <dbReference type="ARBA" id="ARBA00023002"/>
    </source>
</evidence>
<feature type="binding site" evidence="8">
    <location>
        <position position="28"/>
    </location>
    <ligand>
        <name>glyoxylate</name>
        <dbReference type="ChEBI" id="CHEBI:36655"/>
    </ligand>
</feature>
<feature type="binding site" evidence="8">
    <location>
        <position position="129"/>
    </location>
    <ligand>
        <name>FMN</name>
        <dbReference type="ChEBI" id="CHEBI:58210"/>
    </ligand>
</feature>
<feature type="binding site" evidence="8">
    <location>
        <position position="284"/>
    </location>
    <ligand>
        <name>glyoxylate</name>
        <dbReference type="ChEBI" id="CHEBI:36655"/>
    </ligand>
</feature>
<dbReference type="InterPro" id="IPR013785">
    <property type="entry name" value="Aldolase_TIM"/>
</dbReference>
<keyword evidence="3" id="KW-0560">Oxidoreductase</keyword>
<feature type="binding site" evidence="8">
    <location>
        <position position="152"/>
    </location>
    <ligand>
        <name>FMN</name>
        <dbReference type="ChEBI" id="CHEBI:58210"/>
    </ligand>
</feature>
<feature type="binding site" evidence="8">
    <location>
        <position position="189"/>
    </location>
    <ligand>
        <name>glyoxylate</name>
        <dbReference type="ChEBI" id="CHEBI:36655"/>
    </ligand>
</feature>
<sequence>MTMLAKLVCLDDVELEALQILSRSVRGYYQSGADDEITLARNKKAFRRFVIRPRALVDVSRLDASVHIRLRHSDPSKPLSFGTSKSTFDRVMPYPIAIAPTAFHKMAHPDGEIATAQAAGETNTLMICSTLATTALEDIAKHAPRGTTLWFQLYVYKNRQLTESLVRRAIANGFSALVLTVDAPTMGRRRADERNGFELPAHLRMANFDKNLFAKTHQGDTGTSGFAQYSLSLFDMSLNWADLVWLVNLSSIPVIVKGIMRADDAERALAAGAAGIVVSNHGGRQLDHCLSPIEALSEIVAAVRGRCPVIMDGGIRCGTDVFKAVALGADTILIGRPIVYGLAVGGKEGVKHVIHLLRTEFDYAMRLSGCATIEQIRSNVNMVVHENSLCQIQNSTNGTLHTRNSKL</sequence>
<dbReference type="PROSITE" id="PS00557">
    <property type="entry name" value="FMN_HYDROXY_ACID_DH_1"/>
    <property type="match status" value="1"/>
</dbReference>
<dbReference type="SUPFAM" id="SSF51395">
    <property type="entry name" value="FMN-linked oxidoreductases"/>
    <property type="match status" value="1"/>
</dbReference>